<evidence type="ECO:0000313" key="2">
    <source>
        <dbReference type="Proteomes" id="UP000235786"/>
    </source>
</evidence>
<sequence length="339" mass="39943">MDTRKRSVDGLDEGRNCVLQRNACSKHGGECPNSWIMVPQVHDFLHQFPGDLQQMIIAETVVPTARCIKQVFDHCYDPWTCQDGAHTYEFSPLLDFDSGMAPCTPSMCYTSRCELIRKEGYKAFFLNNVFIFRSNHSTSTRPLFFLEPEHDREWLHDMDFLGRRERDYRATRLLDFIDSPNLRGKGSMEFQLRLARFDDGSYNNVDQYRYTIRHLVFMVGYEGMPFCSLAFQYNWAWALTVDWKTLPNLQTLVLDLRGYSYRQLQVPELPQELYDEQLESGAKQMEYLKLKSLIIYGLCSGPKYWDKGQHRRRMEKLFAPALGKWGTLELRDQEHFVNW</sequence>
<evidence type="ECO:0000313" key="1">
    <source>
        <dbReference type="EMBL" id="PMD48558.1"/>
    </source>
</evidence>
<protein>
    <submittedName>
        <fullName evidence="1">Uncharacterized protein</fullName>
    </submittedName>
</protein>
<name>A0A2J6SCR3_HYAVF</name>
<organism evidence="1 2">
    <name type="scientific">Hyaloscypha variabilis (strain UAMH 11265 / GT02V1 / F)</name>
    <name type="common">Meliniomyces variabilis</name>
    <dbReference type="NCBI Taxonomy" id="1149755"/>
    <lineage>
        <taxon>Eukaryota</taxon>
        <taxon>Fungi</taxon>
        <taxon>Dikarya</taxon>
        <taxon>Ascomycota</taxon>
        <taxon>Pezizomycotina</taxon>
        <taxon>Leotiomycetes</taxon>
        <taxon>Helotiales</taxon>
        <taxon>Hyaloscyphaceae</taxon>
        <taxon>Hyaloscypha</taxon>
        <taxon>Hyaloscypha variabilis</taxon>
    </lineage>
</organism>
<keyword evidence="2" id="KW-1185">Reference proteome</keyword>
<dbReference type="EMBL" id="KZ613937">
    <property type="protein sequence ID" value="PMD48558.1"/>
    <property type="molecule type" value="Genomic_DNA"/>
</dbReference>
<dbReference type="AlphaFoldDB" id="A0A2J6SCR3"/>
<dbReference type="OrthoDB" id="5104994at2759"/>
<dbReference type="Proteomes" id="UP000235786">
    <property type="component" value="Unassembled WGS sequence"/>
</dbReference>
<accession>A0A2J6SCR3</accession>
<proteinExistence type="predicted"/>
<reference evidence="1 2" key="1">
    <citation type="submission" date="2016-04" db="EMBL/GenBank/DDBJ databases">
        <title>A degradative enzymes factory behind the ericoid mycorrhizal symbiosis.</title>
        <authorList>
            <consortium name="DOE Joint Genome Institute"/>
            <person name="Martino E."/>
            <person name="Morin E."/>
            <person name="Grelet G."/>
            <person name="Kuo A."/>
            <person name="Kohler A."/>
            <person name="Daghino S."/>
            <person name="Barry K."/>
            <person name="Choi C."/>
            <person name="Cichocki N."/>
            <person name="Clum A."/>
            <person name="Copeland A."/>
            <person name="Hainaut M."/>
            <person name="Haridas S."/>
            <person name="Labutti K."/>
            <person name="Lindquist E."/>
            <person name="Lipzen A."/>
            <person name="Khouja H.-R."/>
            <person name="Murat C."/>
            <person name="Ohm R."/>
            <person name="Olson A."/>
            <person name="Spatafora J."/>
            <person name="Veneault-Fourrey C."/>
            <person name="Henrissat B."/>
            <person name="Grigoriev I."/>
            <person name="Martin F."/>
            <person name="Perotto S."/>
        </authorList>
    </citation>
    <scope>NUCLEOTIDE SEQUENCE [LARGE SCALE GENOMIC DNA]</scope>
    <source>
        <strain evidence="1 2">F</strain>
    </source>
</reference>
<gene>
    <name evidence="1" type="ORF">L207DRAFT_505586</name>
</gene>